<evidence type="ECO:0000313" key="5">
    <source>
        <dbReference type="EMBL" id="AXF55035.1"/>
    </source>
</evidence>
<comment type="similarity">
    <text evidence="1">Belongs to the type-I restriction system S methylase family.</text>
</comment>
<dbReference type="AlphaFoldDB" id="A0A345BVQ4"/>
<dbReference type="Gene3D" id="1.10.287.1120">
    <property type="entry name" value="Bipartite methylase S protein"/>
    <property type="match status" value="1"/>
</dbReference>
<reference evidence="5 6" key="1">
    <citation type="journal article" date="2018" name="J. Microbiol.">
        <title>Salicibibacter kimchii gen. nov., sp. nov., a moderately halophilic and alkalitolerant bacterium in the family Bacillaceae, isolated from kimchi.</title>
        <authorList>
            <person name="Jang J.Y."/>
            <person name="Oh Y.J."/>
            <person name="Lim S.K."/>
            <person name="Park H.K."/>
            <person name="Lee C."/>
            <person name="Kim J.Y."/>
            <person name="Lee M.A."/>
            <person name="Choi H.J."/>
        </authorList>
    </citation>
    <scope>NUCLEOTIDE SEQUENCE [LARGE SCALE GENOMIC DNA]</scope>
    <source>
        <strain evidence="5 6">NKC1-1</strain>
    </source>
</reference>
<dbReference type="SUPFAM" id="SSF116734">
    <property type="entry name" value="DNA methylase specificity domain"/>
    <property type="match status" value="2"/>
</dbReference>
<name>A0A345BVQ4_9BACI</name>
<dbReference type="InterPro" id="IPR044946">
    <property type="entry name" value="Restrct_endonuc_typeI_TRD_sf"/>
</dbReference>
<keyword evidence="3" id="KW-0238">DNA-binding</keyword>
<organism evidence="5 6">
    <name type="scientific">Salicibibacter kimchii</name>
    <dbReference type="NCBI Taxonomy" id="2099786"/>
    <lineage>
        <taxon>Bacteria</taxon>
        <taxon>Bacillati</taxon>
        <taxon>Bacillota</taxon>
        <taxon>Bacilli</taxon>
        <taxon>Bacillales</taxon>
        <taxon>Bacillaceae</taxon>
        <taxon>Salicibibacter</taxon>
    </lineage>
</organism>
<dbReference type="PANTHER" id="PTHR30408">
    <property type="entry name" value="TYPE-1 RESTRICTION ENZYME ECOKI SPECIFICITY PROTEIN"/>
    <property type="match status" value="1"/>
</dbReference>
<dbReference type="REBASE" id="259711">
    <property type="entry name" value="S.RspNKC11ORF2750P"/>
</dbReference>
<keyword evidence="2" id="KW-0680">Restriction system</keyword>
<evidence type="ECO:0000256" key="1">
    <source>
        <dbReference type="ARBA" id="ARBA00010923"/>
    </source>
</evidence>
<dbReference type="OrthoDB" id="9795776at2"/>
<evidence type="ECO:0000256" key="3">
    <source>
        <dbReference type="ARBA" id="ARBA00023125"/>
    </source>
</evidence>
<gene>
    <name evidence="5" type="ORF">DT065_02745</name>
</gene>
<dbReference type="GO" id="GO:0004519">
    <property type="term" value="F:endonuclease activity"/>
    <property type="evidence" value="ECO:0007669"/>
    <property type="project" value="UniProtKB-KW"/>
</dbReference>
<keyword evidence="5" id="KW-0540">Nuclease</keyword>
<keyword evidence="6" id="KW-1185">Reference proteome</keyword>
<dbReference type="InterPro" id="IPR000055">
    <property type="entry name" value="Restrct_endonuc_typeI_TRD"/>
</dbReference>
<dbReference type="GO" id="GO:0009307">
    <property type="term" value="P:DNA restriction-modification system"/>
    <property type="evidence" value="ECO:0007669"/>
    <property type="project" value="UniProtKB-KW"/>
</dbReference>
<dbReference type="Gene3D" id="3.90.220.20">
    <property type="entry name" value="DNA methylase specificity domains"/>
    <property type="match status" value="2"/>
</dbReference>
<evidence type="ECO:0000313" key="6">
    <source>
        <dbReference type="Proteomes" id="UP000252100"/>
    </source>
</evidence>
<dbReference type="CDD" id="cd17267">
    <property type="entry name" value="RMtype1_S_EcoAO83I-TRD1-CR1_like"/>
    <property type="match status" value="1"/>
</dbReference>
<dbReference type="RefSeq" id="WP_114370661.1">
    <property type="nucleotide sequence ID" value="NZ_CP031092.1"/>
</dbReference>
<dbReference type="PANTHER" id="PTHR30408:SF13">
    <property type="entry name" value="TYPE I RESTRICTION ENZYME HINDI SPECIFICITY SUBUNIT"/>
    <property type="match status" value="1"/>
</dbReference>
<protein>
    <submittedName>
        <fullName evidence="5">Restriction endonuclease subunit S</fullName>
    </submittedName>
</protein>
<dbReference type="Pfam" id="PF01420">
    <property type="entry name" value="Methylase_S"/>
    <property type="match status" value="2"/>
</dbReference>
<feature type="domain" description="Type I restriction modification DNA specificity" evidence="4">
    <location>
        <begin position="1"/>
        <end position="157"/>
    </location>
</feature>
<keyword evidence="5" id="KW-0378">Hydrolase</keyword>
<evidence type="ECO:0000259" key="4">
    <source>
        <dbReference type="Pfam" id="PF01420"/>
    </source>
</evidence>
<proteinExistence type="inferred from homology"/>
<accession>A0A345BVQ4</accession>
<dbReference type="GO" id="GO:0003677">
    <property type="term" value="F:DNA binding"/>
    <property type="evidence" value="ECO:0007669"/>
    <property type="project" value="UniProtKB-KW"/>
</dbReference>
<evidence type="ECO:0000256" key="2">
    <source>
        <dbReference type="ARBA" id="ARBA00022747"/>
    </source>
</evidence>
<sequence length="393" mass="45059">MSEWKRMKWGDIASLEYGKALRNYKNTIKGYPVYGTNGQIGYNENYLCEGPGIIIGRKGAYRGVHYSPEDFYVIDTAFYLNMLSENIDWKWAYYELLTKDINSMDSGSAIPSTSRSDFYELPLTLPPLKYQKIVSNILSSLDDKIELNRKMNETLEEMAMTLYKHWFVDFGPFQDGEFVDSELGRIPKGWEVGKLQELYTTSAGGTPSRKTKSYYQNGTINWLKTKELNDNFIINTEEKITEEAVQKSSAKLFRENTVIIAMYGATVGQLGILASESTTNQACCALLKKYENVDPYIGYLHLKYNRENIINLANGGAQQNINQRIIKQYPIIIPPIDELIEFNHTVKTLFELKREHEFQIITLTQARDYLLPSLISGEIDLSEAKEHVEEVLT</sequence>
<keyword evidence="5" id="KW-0255">Endonuclease</keyword>
<dbReference type="Proteomes" id="UP000252100">
    <property type="component" value="Chromosome"/>
</dbReference>
<feature type="domain" description="Type I restriction modification DNA specificity" evidence="4">
    <location>
        <begin position="187"/>
        <end position="338"/>
    </location>
</feature>
<dbReference type="CDD" id="cd17501">
    <property type="entry name" value="RMtype1_S_Vch69ORF1407P_TRD2-CR2_like"/>
    <property type="match status" value="1"/>
</dbReference>
<dbReference type="KEGG" id="rue:DT065_02745"/>
<dbReference type="InterPro" id="IPR052021">
    <property type="entry name" value="Type-I_RS_S_subunit"/>
</dbReference>
<dbReference type="EMBL" id="CP031092">
    <property type="protein sequence ID" value="AXF55035.1"/>
    <property type="molecule type" value="Genomic_DNA"/>
</dbReference>